<dbReference type="InterPro" id="IPR036965">
    <property type="entry name" value="Terpene_synth_N_sf"/>
</dbReference>
<dbReference type="SUPFAM" id="SSF48239">
    <property type="entry name" value="Terpenoid cyclases/Protein prenyltransferases"/>
    <property type="match status" value="1"/>
</dbReference>
<dbReference type="GO" id="GO:0016114">
    <property type="term" value="P:terpenoid biosynthetic process"/>
    <property type="evidence" value="ECO:0007669"/>
    <property type="project" value="InterPro"/>
</dbReference>
<accession>A0AAD3TI27</accession>
<organism evidence="2 3">
    <name type="scientific">Nepenthes gracilis</name>
    <name type="common">Slender pitcher plant</name>
    <dbReference type="NCBI Taxonomy" id="150966"/>
    <lineage>
        <taxon>Eukaryota</taxon>
        <taxon>Viridiplantae</taxon>
        <taxon>Streptophyta</taxon>
        <taxon>Embryophyta</taxon>
        <taxon>Tracheophyta</taxon>
        <taxon>Spermatophyta</taxon>
        <taxon>Magnoliopsida</taxon>
        <taxon>eudicotyledons</taxon>
        <taxon>Gunneridae</taxon>
        <taxon>Pentapetalae</taxon>
        <taxon>Caryophyllales</taxon>
        <taxon>Nepenthaceae</taxon>
        <taxon>Nepenthes</taxon>
    </lineage>
</organism>
<protein>
    <recommendedName>
        <fullName evidence="1">Terpene synthase N-terminal domain-containing protein</fullName>
    </recommendedName>
</protein>
<dbReference type="Pfam" id="PF01397">
    <property type="entry name" value="Terpene_synth"/>
    <property type="match status" value="1"/>
</dbReference>
<dbReference type="PANTHER" id="PTHR31225:SF94">
    <property type="entry name" value="ALPHA-FARNESENE SYNTHASE"/>
    <property type="match status" value="1"/>
</dbReference>
<evidence type="ECO:0000313" key="2">
    <source>
        <dbReference type="EMBL" id="GMH30288.1"/>
    </source>
</evidence>
<comment type="caution">
    <text evidence="2">The sequence shown here is derived from an EMBL/GenBank/DDBJ whole genome shotgun (WGS) entry which is preliminary data.</text>
</comment>
<proteinExistence type="predicted"/>
<dbReference type="InterPro" id="IPR001906">
    <property type="entry name" value="Terpene_synth_N"/>
</dbReference>
<dbReference type="Proteomes" id="UP001279734">
    <property type="component" value="Unassembled WGS sequence"/>
</dbReference>
<reference evidence="2" key="1">
    <citation type="submission" date="2023-05" db="EMBL/GenBank/DDBJ databases">
        <title>Nepenthes gracilis genome sequencing.</title>
        <authorList>
            <person name="Fukushima K."/>
        </authorList>
    </citation>
    <scope>NUCLEOTIDE SEQUENCE</scope>
    <source>
        <strain evidence="2">SING2019-196</strain>
    </source>
</reference>
<dbReference type="EMBL" id="BSYO01000038">
    <property type="protein sequence ID" value="GMH30288.1"/>
    <property type="molecule type" value="Genomic_DNA"/>
</dbReference>
<dbReference type="InterPro" id="IPR008930">
    <property type="entry name" value="Terpenoid_cyclase/PrenylTrfase"/>
</dbReference>
<evidence type="ECO:0000259" key="1">
    <source>
        <dbReference type="Pfam" id="PF01397"/>
    </source>
</evidence>
<evidence type="ECO:0000313" key="3">
    <source>
        <dbReference type="Proteomes" id="UP001279734"/>
    </source>
</evidence>
<dbReference type="InterPro" id="IPR050148">
    <property type="entry name" value="Terpene_synthase-like"/>
</dbReference>
<dbReference type="AlphaFoldDB" id="A0AAD3TI27"/>
<feature type="domain" description="Terpene synthase N-terminal" evidence="1">
    <location>
        <begin position="1"/>
        <end position="70"/>
    </location>
</feature>
<name>A0AAD3TI27_NEPGR</name>
<dbReference type="GO" id="GO:0010333">
    <property type="term" value="F:terpene synthase activity"/>
    <property type="evidence" value="ECO:0007669"/>
    <property type="project" value="InterPro"/>
</dbReference>
<gene>
    <name evidence="2" type="ORF">Nepgr_032131</name>
</gene>
<sequence>MFTNFIDKTGAFNERLRTNIRGVLQLYEASHLAIQEENIVDRAKDFFEECLKDLNLNIDVNILKRVTKALEYPQHWMVQWFWVRWQIDAYEHQVDKNPMLVELAKLNFNVIQAIHQTEL</sequence>
<dbReference type="PANTHER" id="PTHR31225">
    <property type="entry name" value="OS04G0344100 PROTEIN-RELATED"/>
    <property type="match status" value="1"/>
</dbReference>
<dbReference type="Gene3D" id="1.50.10.130">
    <property type="entry name" value="Terpene synthase, N-terminal domain"/>
    <property type="match status" value="1"/>
</dbReference>
<keyword evidence="3" id="KW-1185">Reference proteome</keyword>